<dbReference type="EMBL" id="VMBB01000021">
    <property type="protein sequence ID" value="MDR8261626.1"/>
    <property type="molecule type" value="Genomic_DNA"/>
</dbReference>
<dbReference type="Pfam" id="PF01656">
    <property type="entry name" value="CbiA"/>
    <property type="match status" value="1"/>
</dbReference>
<protein>
    <submittedName>
        <fullName evidence="2">ParA family protein</fullName>
    </submittedName>
</protein>
<dbReference type="PANTHER" id="PTHR13696">
    <property type="entry name" value="P-LOOP CONTAINING NUCLEOSIDE TRIPHOSPHATE HYDROLASE"/>
    <property type="match status" value="1"/>
</dbReference>
<evidence type="ECO:0000313" key="2">
    <source>
        <dbReference type="EMBL" id="MDR8261626.1"/>
    </source>
</evidence>
<dbReference type="CDD" id="cd02042">
    <property type="entry name" value="ParAB_family"/>
    <property type="match status" value="1"/>
</dbReference>
<evidence type="ECO:0000259" key="1">
    <source>
        <dbReference type="Pfam" id="PF01656"/>
    </source>
</evidence>
<feature type="domain" description="CobQ/CobB/MinD/ParA nucleotide binding" evidence="1">
    <location>
        <begin position="4"/>
        <end position="143"/>
    </location>
</feature>
<comment type="caution">
    <text evidence="2">The sequence shown here is derived from an EMBL/GenBank/DDBJ whole genome shotgun (WGS) entry which is preliminary data.</text>
</comment>
<dbReference type="AlphaFoldDB" id="A0ABD5D8V9"/>
<dbReference type="PANTHER" id="PTHR13696:SF96">
    <property type="entry name" value="COBQ_COBB_MIND_PARA NUCLEOTIDE BINDING DOMAIN-CONTAINING PROTEIN"/>
    <property type="match status" value="1"/>
</dbReference>
<dbReference type="InterPro" id="IPR002586">
    <property type="entry name" value="CobQ/CobB/MinD/ParA_Nub-bd_dom"/>
</dbReference>
<dbReference type="SUPFAM" id="SSF52540">
    <property type="entry name" value="P-loop containing nucleoside triphosphate hydrolases"/>
    <property type="match status" value="1"/>
</dbReference>
<name>A0ABD5D8V9_ACIBA</name>
<organism evidence="2">
    <name type="scientific">Acinetobacter baumannii</name>
    <dbReference type="NCBI Taxonomy" id="470"/>
    <lineage>
        <taxon>Bacteria</taxon>
        <taxon>Pseudomonadati</taxon>
        <taxon>Pseudomonadota</taxon>
        <taxon>Gammaproteobacteria</taxon>
        <taxon>Moraxellales</taxon>
        <taxon>Moraxellaceae</taxon>
        <taxon>Acinetobacter</taxon>
        <taxon>Acinetobacter calcoaceticus/baumannii complex</taxon>
    </lineage>
</organism>
<sequence length="207" mass="22462">MKTIVVANRKGGTGKTTSTRNIAVELTRRGQKVLLIDTDPQGSLTTWWNTREAETPQLLVTSPSDLEDALNKAEQAGYEYTLIDSAPLSNDAISITAQYADFVLIPLKAGSDDLRAVGQTIKLVKELKKPFAFVLNEVTSNAVITRKVAEAVSQFGPLAPTQPRRIQHVEAPVNGLTCIDLGLSNKASQDVVLLTDYVIGRLESLDD</sequence>
<dbReference type="RefSeq" id="WP_004716601.1">
    <property type="nucleotide sequence ID" value="NZ_CP110465.1"/>
</dbReference>
<gene>
    <name evidence="2" type="ORF">FPK87_14305</name>
</gene>
<reference evidence="2" key="1">
    <citation type="submission" date="2019-07" db="EMBL/GenBank/DDBJ databases">
        <title>Biological characteristics of mucoid Acinetobacter baumannii from a general hospital in China.</title>
        <authorList>
            <person name="Hua X."/>
            <person name="Yu Y."/>
        </authorList>
    </citation>
    <scope>NUCLEOTIDE SEQUENCE [LARGE SCALE GENOMIC DNA]</scope>
    <source>
        <strain evidence="2">N41</strain>
    </source>
</reference>
<dbReference type="Gene3D" id="3.40.50.300">
    <property type="entry name" value="P-loop containing nucleotide triphosphate hydrolases"/>
    <property type="match status" value="1"/>
</dbReference>
<dbReference type="InterPro" id="IPR050678">
    <property type="entry name" value="DNA_Partitioning_ATPase"/>
</dbReference>
<dbReference type="InterPro" id="IPR027417">
    <property type="entry name" value="P-loop_NTPase"/>
</dbReference>
<accession>A0ABD5D8V9</accession>
<proteinExistence type="predicted"/>